<comment type="caution">
    <text evidence="2">The sequence shown here is derived from an EMBL/GenBank/DDBJ whole genome shotgun (WGS) entry which is preliminary data.</text>
</comment>
<dbReference type="AlphaFoldDB" id="A0ABD3Q590"/>
<proteinExistence type="predicted"/>
<evidence type="ECO:0000256" key="1">
    <source>
        <dbReference type="SAM" id="MobiDB-lite"/>
    </source>
</evidence>
<feature type="compositionally biased region" description="Polar residues" evidence="1">
    <location>
        <begin position="364"/>
        <end position="383"/>
    </location>
</feature>
<name>A0ABD3Q590_9STRA</name>
<dbReference type="InterPro" id="IPR019198">
    <property type="entry name" value="Beta_propeller_containing"/>
</dbReference>
<keyword evidence="3" id="KW-1185">Reference proteome</keyword>
<protein>
    <submittedName>
        <fullName evidence="2">Uncharacterized protein</fullName>
    </submittedName>
</protein>
<dbReference type="EMBL" id="JABMIG020000071">
    <property type="protein sequence ID" value="KAL3795470.1"/>
    <property type="molecule type" value="Genomic_DNA"/>
</dbReference>
<evidence type="ECO:0000313" key="2">
    <source>
        <dbReference type="EMBL" id="KAL3795470.1"/>
    </source>
</evidence>
<reference evidence="2 3" key="1">
    <citation type="journal article" date="2020" name="G3 (Bethesda)">
        <title>Improved Reference Genome for Cyclotella cryptica CCMP332, a Model for Cell Wall Morphogenesis, Salinity Adaptation, and Lipid Production in Diatoms (Bacillariophyta).</title>
        <authorList>
            <person name="Roberts W.R."/>
            <person name="Downey K.M."/>
            <person name="Ruck E.C."/>
            <person name="Traller J.C."/>
            <person name="Alverson A.J."/>
        </authorList>
    </citation>
    <scope>NUCLEOTIDE SEQUENCE [LARGE SCALE GENOMIC DNA]</scope>
    <source>
        <strain evidence="2 3">CCMP332</strain>
    </source>
</reference>
<sequence>MADNFLWDKESFNPGSDVENPSVSIDNIASAIDNTNTSTANARSEGIPRSVPKALKLGLVIAVLSVAVVLGVALGRNGSSSDDGVSTLAASGGSIAQQSPVMESHEEMYAPGATGNTPTMQTAVEPKPDAVKSIATEYYTSAGPLQARVRMVAPSILNGYETCSDLESDITEALKLYMDEFIMNEAVVNEMYANCDPDNDNWYSDLYGIDYYYYENESHDEANYTCSPSRNNTACATDSIEVPWAVTWYVLDHAEGELFYNETEARVAYDNVNSSWAKRLYDPSKTAVDEYGVMEGSEWCQVETWAFNAQCNGEAPSSLARKKSTKNVTESFVKSTRSSIPRTPEKQTRNRSPSSRTNSRQGDSKSSSKAGDNYGQNSQNDSANEQDRVVSDGTYIYAAYGDILYAWATADSTKGVSKTYLTENFPENECDWNSTETCTTIIKPTIRALYLSDSHLTAIVSQSSWDNPIPVNYTQPIITDYGTKAYVVVYDISEVTLGSPLKELGHKQLTGDYFDGRSIGNKTVIATASYIDTYALTLDLSRYQPQYCGLDSASYKELAAETAMKHVESFAKQMVAELELVNDCSRIFQISMMRSSIEGSGLTGADILGRFVQVTMFDASRDFSGSSDIRLSVTGAFTAGYGYSIYLADDFLAMPTSVYKYNYTSGTDSSETFILGFNLPTNGSATPYCYGHIPGTLGNNYYMDKWDGHLRVAAYDYSIVDTVNWTMTYANKVHVFELPDIQNGPGKMSLVGETDLADKDGPISGVRFVEDKAYISVSSWWPGKSNPFFVVDLSDHKNPNAVGHLNTSEYFSYLQQIDINKLQYILGIGSETDDSWQTSVKLSLIDVSTPSSPKMVTSYKEAGSYTDAAYDVLAVRYLPESNKLIIPVTKSDYNGNVAANYTDGFAVYDISDESITPAFDVIHYTTESYCWYDAVIPARSFVIQSELTTIKGHVSIRTEMKSGSYISKLDLDIGFNYSFCDSWLSYPVYYDGNFTYDYGDEVVGATDNSTRM</sequence>
<feature type="region of interest" description="Disordered" evidence="1">
    <location>
        <begin position="78"/>
        <end position="100"/>
    </location>
</feature>
<organism evidence="2 3">
    <name type="scientific">Cyclotella cryptica</name>
    <dbReference type="NCBI Taxonomy" id="29204"/>
    <lineage>
        <taxon>Eukaryota</taxon>
        <taxon>Sar</taxon>
        <taxon>Stramenopiles</taxon>
        <taxon>Ochrophyta</taxon>
        <taxon>Bacillariophyta</taxon>
        <taxon>Coscinodiscophyceae</taxon>
        <taxon>Thalassiosirophycidae</taxon>
        <taxon>Stephanodiscales</taxon>
        <taxon>Stephanodiscaceae</taxon>
        <taxon>Cyclotella</taxon>
    </lineage>
</organism>
<dbReference type="Proteomes" id="UP001516023">
    <property type="component" value="Unassembled WGS sequence"/>
</dbReference>
<feature type="region of interest" description="Disordered" evidence="1">
    <location>
        <begin position="316"/>
        <end position="387"/>
    </location>
</feature>
<accession>A0ABD3Q590</accession>
<gene>
    <name evidence="2" type="ORF">HJC23_000828</name>
</gene>
<evidence type="ECO:0000313" key="3">
    <source>
        <dbReference type="Proteomes" id="UP001516023"/>
    </source>
</evidence>
<feature type="compositionally biased region" description="Low complexity" evidence="1">
    <location>
        <begin position="350"/>
        <end position="360"/>
    </location>
</feature>
<feature type="compositionally biased region" description="Polar residues" evidence="1">
    <location>
        <begin position="326"/>
        <end position="341"/>
    </location>
</feature>
<dbReference type="Pfam" id="PF09826">
    <property type="entry name" value="Beta_propel"/>
    <property type="match status" value="1"/>
</dbReference>